<protein>
    <submittedName>
        <fullName evidence="16">Steroidogenic factor 1-like</fullName>
    </submittedName>
</protein>
<dbReference type="AlphaFoldDB" id="A0A672I7G7"/>
<dbReference type="SUPFAM" id="SSF48508">
    <property type="entry name" value="Nuclear receptor ligand-binding domain"/>
    <property type="match status" value="1"/>
</dbReference>
<dbReference type="InParanoid" id="A0A672I7G7"/>
<evidence type="ECO:0000256" key="2">
    <source>
        <dbReference type="ARBA" id="ARBA00007536"/>
    </source>
</evidence>
<comment type="similarity">
    <text evidence="2">Belongs to the nuclear hormone receptor family. NR5 subfamily.</text>
</comment>
<dbReference type="Gene3D" id="3.30.50.10">
    <property type="entry name" value="Erythroid Transcription Factor GATA-1, subunit A"/>
    <property type="match status" value="1"/>
</dbReference>
<sequence length="475" mass="53336">MLFKYMCTCFFPSSFGLYYMKGCQSDSCSQRASRMSECLDVGLELCPVCGDKVSGYHYGLLTCESCKGFFKRTVQNNKKYTCVEHQACTVDKTQRKRCPFCRFQKCLHVGMKLEAVRADRMRGGRNMFGPMYKRDRALKEQRKALLQAARSSLKSSLPPPPPPPPPHRGFSLSCGLQADPLPQPHPLLPPSSSRLPQHQSPSVLDWSVKAEPRSSFTSSDPGGLRLPPLMMEFLRCDPDELQLQSRITARLQQEQQRHASSSSSSSSSCSLLCIMADQMLCSIVEWARTSFFFKQLQVSDQMKLLHHSWSQLLLLDVVSRQVLCGNESRLLLITGQEVELSDITCRAGPTALSLIQRGQQLVEKLLKLKADRQEFACIKFLILFNPDVEDVVDRGFIESVQEQVEGALLEYTLSSSQVLGRFALLLQCVSELQSLSSLTESYLHSRHLSARVCCNNLLSEMLHARQSWTGALACA</sequence>
<dbReference type="Proteomes" id="UP000472267">
    <property type="component" value="Unassembled WGS sequence"/>
</dbReference>
<evidence type="ECO:0000256" key="1">
    <source>
        <dbReference type="ARBA" id="ARBA00004123"/>
    </source>
</evidence>
<accession>A0A672I7G7</accession>
<dbReference type="GO" id="GO:0090575">
    <property type="term" value="C:RNA polymerase II transcription regulator complex"/>
    <property type="evidence" value="ECO:0007669"/>
    <property type="project" value="TreeGrafter"/>
</dbReference>
<dbReference type="GO" id="GO:0009888">
    <property type="term" value="P:tissue development"/>
    <property type="evidence" value="ECO:0007669"/>
    <property type="project" value="TreeGrafter"/>
</dbReference>
<keyword evidence="4 12" id="KW-0863">Zinc-finger</keyword>
<evidence type="ECO:0000256" key="3">
    <source>
        <dbReference type="ARBA" id="ARBA00022723"/>
    </source>
</evidence>
<dbReference type="PANTHER" id="PTHR24086">
    <property type="entry name" value="NUCLEAR RECEPTOR SUBFAMILY 5 GROUP A"/>
    <property type="match status" value="1"/>
</dbReference>
<keyword evidence="10 12" id="KW-0539">Nucleus</keyword>
<feature type="domain" description="NR LBD" evidence="15">
    <location>
        <begin position="242"/>
        <end position="465"/>
    </location>
</feature>
<dbReference type="PROSITE" id="PS00031">
    <property type="entry name" value="NUCLEAR_REC_DBD_1"/>
    <property type="match status" value="1"/>
</dbReference>
<dbReference type="PANTHER" id="PTHR24086:SF48">
    <property type="entry name" value="FF1D-RELATED"/>
    <property type="match status" value="1"/>
</dbReference>
<evidence type="ECO:0000256" key="13">
    <source>
        <dbReference type="SAM" id="MobiDB-lite"/>
    </source>
</evidence>
<organism evidence="16 17">
    <name type="scientific">Salarias fasciatus</name>
    <name type="common">Jewelled blenny</name>
    <name type="synonym">Blennius fasciatus</name>
    <dbReference type="NCBI Taxonomy" id="181472"/>
    <lineage>
        <taxon>Eukaryota</taxon>
        <taxon>Metazoa</taxon>
        <taxon>Chordata</taxon>
        <taxon>Craniata</taxon>
        <taxon>Vertebrata</taxon>
        <taxon>Euteleostomi</taxon>
        <taxon>Actinopterygii</taxon>
        <taxon>Neopterygii</taxon>
        <taxon>Teleostei</taxon>
        <taxon>Neoteleostei</taxon>
        <taxon>Acanthomorphata</taxon>
        <taxon>Ovalentaria</taxon>
        <taxon>Blenniimorphae</taxon>
        <taxon>Blenniiformes</taxon>
        <taxon>Blennioidei</taxon>
        <taxon>Blenniidae</taxon>
        <taxon>Salariinae</taxon>
        <taxon>Salarias</taxon>
    </lineage>
</organism>
<dbReference type="SMART" id="SM00430">
    <property type="entry name" value="HOLI"/>
    <property type="match status" value="1"/>
</dbReference>
<dbReference type="FunFam" id="3.30.50.10:FF:000006">
    <property type="entry name" value="Nuclear receptor subfamily 5 group A member"/>
    <property type="match status" value="1"/>
</dbReference>
<dbReference type="InterPro" id="IPR013088">
    <property type="entry name" value="Znf_NHR/GATA"/>
</dbReference>
<dbReference type="InterPro" id="IPR001723">
    <property type="entry name" value="Nuclear_hrmn_rcpt"/>
</dbReference>
<dbReference type="Ensembl" id="ENSSFAT00005038331.1">
    <property type="protein sequence ID" value="ENSSFAP00005036945.1"/>
    <property type="gene ID" value="ENSSFAG00005018609.1"/>
</dbReference>
<feature type="compositionally biased region" description="Low complexity" evidence="13">
    <location>
        <begin position="190"/>
        <end position="202"/>
    </location>
</feature>
<reference evidence="16" key="1">
    <citation type="submission" date="2025-08" db="UniProtKB">
        <authorList>
            <consortium name="Ensembl"/>
        </authorList>
    </citation>
    <scope>IDENTIFICATION</scope>
</reference>
<dbReference type="PRINTS" id="PR00398">
    <property type="entry name" value="STRDHORMONER"/>
</dbReference>
<reference evidence="16" key="2">
    <citation type="submission" date="2025-09" db="UniProtKB">
        <authorList>
            <consortium name="Ensembl"/>
        </authorList>
    </citation>
    <scope>IDENTIFICATION</scope>
</reference>
<keyword evidence="9 12" id="KW-0675">Receptor</keyword>
<dbReference type="OMA" id="HQEFACI"/>
<name>A0A672I7G7_SALFA</name>
<dbReference type="InterPro" id="IPR016355">
    <property type="entry name" value="NR5-like"/>
</dbReference>
<dbReference type="CDD" id="cd07167">
    <property type="entry name" value="NR_DBD_Lrh-1_like"/>
    <property type="match status" value="1"/>
</dbReference>
<dbReference type="PIRSF" id="PIRSF002530">
    <property type="entry name" value="Nuc_orph_FTZ-F1"/>
    <property type="match status" value="1"/>
</dbReference>
<dbReference type="Pfam" id="PF00105">
    <property type="entry name" value="zf-C4"/>
    <property type="match status" value="1"/>
</dbReference>
<evidence type="ECO:0000259" key="15">
    <source>
        <dbReference type="PROSITE" id="PS51843"/>
    </source>
</evidence>
<feature type="binding site" evidence="11">
    <location>
        <position position="442"/>
    </location>
    <ligand>
        <name>a phospholipid derivative</name>
        <dbReference type="ChEBI" id="CHEBI:16247"/>
    </ligand>
</feature>
<comment type="subcellular location">
    <subcellularLocation>
        <location evidence="1 12">Nucleus</location>
    </subcellularLocation>
</comment>
<dbReference type="GO" id="GO:0009755">
    <property type="term" value="P:hormone-mediated signaling pathway"/>
    <property type="evidence" value="ECO:0007669"/>
    <property type="project" value="TreeGrafter"/>
</dbReference>
<evidence type="ECO:0000256" key="8">
    <source>
        <dbReference type="ARBA" id="ARBA00023163"/>
    </source>
</evidence>
<feature type="compositionally biased region" description="Pro residues" evidence="13">
    <location>
        <begin position="157"/>
        <end position="167"/>
    </location>
</feature>
<dbReference type="PROSITE" id="PS51030">
    <property type="entry name" value="NUCLEAR_REC_DBD_2"/>
    <property type="match status" value="1"/>
</dbReference>
<dbReference type="FunFam" id="1.10.565.10:FF:000011">
    <property type="entry name" value="Nuclear receptor subfamily 5, group A, member 2"/>
    <property type="match status" value="1"/>
</dbReference>
<evidence type="ECO:0000313" key="17">
    <source>
        <dbReference type="Proteomes" id="UP000472267"/>
    </source>
</evidence>
<dbReference type="GO" id="GO:0004879">
    <property type="term" value="F:nuclear receptor activity"/>
    <property type="evidence" value="ECO:0007669"/>
    <property type="project" value="InterPro"/>
</dbReference>
<evidence type="ECO:0000256" key="9">
    <source>
        <dbReference type="ARBA" id="ARBA00023170"/>
    </source>
</evidence>
<dbReference type="PROSITE" id="PS51843">
    <property type="entry name" value="NR_LBD"/>
    <property type="match status" value="1"/>
</dbReference>
<keyword evidence="8 12" id="KW-0804">Transcription</keyword>
<keyword evidence="5 12" id="KW-0862">Zinc</keyword>
<keyword evidence="3 12" id="KW-0479">Metal-binding</keyword>
<evidence type="ECO:0000256" key="7">
    <source>
        <dbReference type="ARBA" id="ARBA00023125"/>
    </source>
</evidence>
<keyword evidence="7 12" id="KW-0238">DNA-binding</keyword>
<dbReference type="Gene3D" id="1.10.565.10">
    <property type="entry name" value="Retinoid X Receptor"/>
    <property type="match status" value="1"/>
</dbReference>
<evidence type="ECO:0000259" key="14">
    <source>
        <dbReference type="PROSITE" id="PS51030"/>
    </source>
</evidence>
<keyword evidence="17" id="KW-1185">Reference proteome</keyword>
<dbReference type="GO" id="GO:0000978">
    <property type="term" value="F:RNA polymerase II cis-regulatory region sequence-specific DNA binding"/>
    <property type="evidence" value="ECO:0007669"/>
    <property type="project" value="TreeGrafter"/>
</dbReference>
<evidence type="ECO:0000256" key="6">
    <source>
        <dbReference type="ARBA" id="ARBA00023015"/>
    </source>
</evidence>
<dbReference type="InterPro" id="IPR000536">
    <property type="entry name" value="Nucl_hrmn_rcpt_lig-bd"/>
</dbReference>
<dbReference type="PRINTS" id="PR00047">
    <property type="entry name" value="STROIDFINGER"/>
</dbReference>
<dbReference type="GO" id="GO:0008270">
    <property type="term" value="F:zinc ion binding"/>
    <property type="evidence" value="ECO:0007669"/>
    <property type="project" value="UniProtKB-KW"/>
</dbReference>
<evidence type="ECO:0000256" key="4">
    <source>
        <dbReference type="ARBA" id="ARBA00022771"/>
    </source>
</evidence>
<dbReference type="SMART" id="SM00399">
    <property type="entry name" value="ZnF_C4"/>
    <property type="match status" value="1"/>
</dbReference>
<feature type="region of interest" description="Disordered" evidence="13">
    <location>
        <begin position="148"/>
        <end position="202"/>
    </location>
</feature>
<evidence type="ECO:0000256" key="12">
    <source>
        <dbReference type="RuleBase" id="RU004334"/>
    </source>
</evidence>
<feature type="domain" description="Nuclear receptor" evidence="14">
    <location>
        <begin position="43"/>
        <end position="118"/>
    </location>
</feature>
<evidence type="ECO:0000313" key="16">
    <source>
        <dbReference type="Ensembl" id="ENSSFAP00005036945.1"/>
    </source>
</evidence>
<evidence type="ECO:0000256" key="10">
    <source>
        <dbReference type="ARBA" id="ARBA00023242"/>
    </source>
</evidence>
<evidence type="ECO:0000256" key="11">
    <source>
        <dbReference type="PIRSR" id="PIRSR002530-1"/>
    </source>
</evidence>
<dbReference type="SUPFAM" id="SSF57716">
    <property type="entry name" value="Glucocorticoid receptor-like (DNA-binding domain)"/>
    <property type="match status" value="1"/>
</dbReference>
<proteinExistence type="inferred from homology"/>
<gene>
    <name evidence="16" type="primary">LOC115383394</name>
</gene>
<dbReference type="InterPro" id="IPR035500">
    <property type="entry name" value="NHR-like_dom_sf"/>
</dbReference>
<dbReference type="InterPro" id="IPR001628">
    <property type="entry name" value="Znf_hrmn_rcpt"/>
</dbReference>
<dbReference type="Pfam" id="PF00104">
    <property type="entry name" value="Hormone_recep"/>
    <property type="match status" value="1"/>
</dbReference>
<evidence type="ECO:0000256" key="5">
    <source>
        <dbReference type="ARBA" id="ARBA00022833"/>
    </source>
</evidence>
<keyword evidence="6 12" id="KW-0805">Transcription regulation</keyword>